<proteinExistence type="inferred from homology"/>
<evidence type="ECO:0000256" key="18">
    <source>
        <dbReference type="SAM" id="Phobius"/>
    </source>
</evidence>
<comment type="cofactor">
    <cofactor evidence="1 16">
        <name>heme</name>
        <dbReference type="ChEBI" id="CHEBI:30413"/>
    </cofactor>
</comment>
<dbReference type="GO" id="GO:0008401">
    <property type="term" value="F:retinoic acid 4-hydroxylase activity"/>
    <property type="evidence" value="ECO:0007669"/>
    <property type="project" value="UniProtKB-ARBA"/>
</dbReference>
<keyword evidence="18" id="KW-1133">Transmembrane helix</keyword>
<comment type="similarity">
    <text evidence="4 17">Belongs to the cytochrome P450 family.</text>
</comment>
<evidence type="ECO:0000256" key="6">
    <source>
        <dbReference type="ARBA" id="ARBA00022723"/>
    </source>
</evidence>
<keyword evidence="12" id="KW-0443">Lipid metabolism</keyword>
<dbReference type="GO" id="GO:0005506">
    <property type="term" value="F:iron ion binding"/>
    <property type="evidence" value="ECO:0007669"/>
    <property type="project" value="InterPro"/>
</dbReference>
<dbReference type="GO" id="GO:0016125">
    <property type="term" value="P:sterol metabolic process"/>
    <property type="evidence" value="ECO:0007669"/>
    <property type="project" value="TreeGrafter"/>
</dbReference>
<evidence type="ECO:0000256" key="15">
    <source>
        <dbReference type="ARBA" id="ARBA00049389"/>
    </source>
</evidence>
<organism evidence="19 20">
    <name type="scientific">Oncorhynchus mykiss</name>
    <name type="common">Rainbow trout</name>
    <name type="synonym">Salmo gairdneri</name>
    <dbReference type="NCBI Taxonomy" id="8022"/>
    <lineage>
        <taxon>Eukaryota</taxon>
        <taxon>Metazoa</taxon>
        <taxon>Chordata</taxon>
        <taxon>Craniata</taxon>
        <taxon>Vertebrata</taxon>
        <taxon>Euteleostomi</taxon>
        <taxon>Actinopterygii</taxon>
        <taxon>Neopterygii</taxon>
        <taxon>Teleostei</taxon>
        <taxon>Protacanthopterygii</taxon>
        <taxon>Salmoniformes</taxon>
        <taxon>Salmonidae</taxon>
        <taxon>Salmoninae</taxon>
        <taxon>Oncorhynchus</taxon>
    </lineage>
</organism>
<keyword evidence="5 16" id="KW-0349">Heme</keyword>
<keyword evidence="6 16" id="KW-0479">Metal-binding</keyword>
<accession>A0A8C7W9U8</accession>
<comment type="catalytic activity">
    <reaction evidence="15">
        <text>all-trans-retinoate + reduced [NADPH--hemoprotein reductase] + O2 = all-trans-(4S)-hydroxyretinoate + oxidized [NADPH--hemoprotein reductase] + H2O + H(+)</text>
        <dbReference type="Rhea" id="RHEA:51492"/>
        <dbReference type="Rhea" id="RHEA-COMP:11964"/>
        <dbReference type="Rhea" id="RHEA-COMP:11965"/>
        <dbReference type="ChEBI" id="CHEBI:15377"/>
        <dbReference type="ChEBI" id="CHEBI:15378"/>
        <dbReference type="ChEBI" id="CHEBI:15379"/>
        <dbReference type="ChEBI" id="CHEBI:35291"/>
        <dbReference type="ChEBI" id="CHEBI:57618"/>
        <dbReference type="ChEBI" id="CHEBI:58210"/>
        <dbReference type="ChEBI" id="CHEBI:134185"/>
    </reaction>
    <physiologicalReaction direction="left-to-right" evidence="15">
        <dbReference type="Rhea" id="RHEA:51493"/>
    </physiologicalReaction>
</comment>
<keyword evidence="18" id="KW-0812">Transmembrane</keyword>
<dbReference type="PROSITE" id="PS00086">
    <property type="entry name" value="CYTOCHROME_P450"/>
    <property type="match status" value="1"/>
</dbReference>
<evidence type="ECO:0000256" key="4">
    <source>
        <dbReference type="ARBA" id="ARBA00010617"/>
    </source>
</evidence>
<evidence type="ECO:0000256" key="3">
    <source>
        <dbReference type="ARBA" id="ARBA00004406"/>
    </source>
</evidence>
<keyword evidence="8" id="KW-0492">Microsome</keyword>
<dbReference type="SUPFAM" id="SSF48264">
    <property type="entry name" value="Cytochrome P450"/>
    <property type="match status" value="1"/>
</dbReference>
<dbReference type="Pfam" id="PF00067">
    <property type="entry name" value="p450"/>
    <property type="match status" value="1"/>
</dbReference>
<dbReference type="PANTHER" id="PTHR24286:SF101">
    <property type="entry name" value="CYTOCHROME P450 26A1"/>
    <property type="match status" value="1"/>
</dbReference>
<dbReference type="Ensembl" id="ENSOMYT00000092193.2">
    <property type="protein sequence ID" value="ENSOMYP00000084634.2"/>
    <property type="gene ID" value="ENSOMYG00000039042.2"/>
</dbReference>
<evidence type="ECO:0000256" key="5">
    <source>
        <dbReference type="ARBA" id="ARBA00022617"/>
    </source>
</evidence>
<keyword evidence="9 17" id="KW-0560">Oxidoreductase</keyword>
<evidence type="ECO:0000256" key="16">
    <source>
        <dbReference type="PIRSR" id="PIRSR602401-1"/>
    </source>
</evidence>
<dbReference type="GeneID" id="110513647"/>
<dbReference type="OrthoDB" id="1372046at2759"/>
<evidence type="ECO:0000256" key="14">
    <source>
        <dbReference type="ARBA" id="ARBA00040248"/>
    </source>
</evidence>
<name>A0A8C7W9U8_ONCMY</name>
<evidence type="ECO:0000256" key="12">
    <source>
        <dbReference type="ARBA" id="ARBA00023098"/>
    </source>
</evidence>
<dbReference type="PANTHER" id="PTHR24286">
    <property type="entry name" value="CYTOCHROME P450 26"/>
    <property type="match status" value="1"/>
</dbReference>
<keyword evidence="20" id="KW-1185">Reference proteome</keyword>
<reference evidence="19" key="1">
    <citation type="submission" date="2020-07" db="EMBL/GenBank/DDBJ databases">
        <title>A long reads based de novo assembly of the rainbow trout Arlee double haploid line genome.</title>
        <authorList>
            <person name="Gao G."/>
            <person name="Palti Y."/>
        </authorList>
    </citation>
    <scope>NUCLEOTIDE SEQUENCE [LARGE SCALE GENOMIC DNA]</scope>
</reference>
<evidence type="ECO:0000256" key="17">
    <source>
        <dbReference type="RuleBase" id="RU000461"/>
    </source>
</evidence>
<keyword evidence="11 17" id="KW-0503">Monooxygenase</keyword>
<dbReference type="InterPro" id="IPR001128">
    <property type="entry name" value="Cyt_P450"/>
</dbReference>
<feature type="binding site" description="axial binding residue" evidence="16">
    <location>
        <position position="435"/>
    </location>
    <ligand>
        <name>heme</name>
        <dbReference type="ChEBI" id="CHEBI:30413"/>
    </ligand>
    <ligandPart>
        <name>Fe</name>
        <dbReference type="ChEBI" id="CHEBI:18248"/>
    </ligandPart>
</feature>
<dbReference type="Gene3D" id="1.10.630.10">
    <property type="entry name" value="Cytochrome P450"/>
    <property type="match status" value="1"/>
</dbReference>
<keyword evidence="13 18" id="KW-0472">Membrane</keyword>
<evidence type="ECO:0000256" key="8">
    <source>
        <dbReference type="ARBA" id="ARBA00022848"/>
    </source>
</evidence>
<protein>
    <recommendedName>
        <fullName evidence="14">Cytochrome P450 26A1</fullName>
    </recommendedName>
</protein>
<comment type="subcellular location">
    <subcellularLocation>
        <location evidence="3">Endoplasmic reticulum membrane</location>
        <topology evidence="3">Peripheral membrane protein</topology>
    </subcellularLocation>
    <subcellularLocation>
        <location evidence="2">Microsome membrane</location>
        <topology evidence="2">Peripheral membrane protein</topology>
    </subcellularLocation>
</comment>
<sequence>MALNTLVATLLCTIVLPIFLFLVAVKLWEVYLIRGRDPSCRAPLPPGSMGLPFIGETLQLLLQRRKFLRMKRQKYGSIYRTHLFGNPTVRVMGANNVRQILLGEHKLVAVQWPASVRTILGSDTLSNMHGTQHKNKKKAIMRAFSRDALEHYIPVIQEEVRSAVREWLEKDSYVLVYPEMKRLMFRIAMRILLGFDPDQIKTDEQELVEAFEEMIKNLFSLPVDVPFSGLYRGLKARNVIHSKIEENIQKKIDSGKEVKHRDALQQLIDISRNSDEPFSMQAIKESATELLFGGHETTASTATSLVMFLGLNPDTLNKLRQELHQQEELGVDLLGQNVNIEVLEQLKYTGCVIKETLRINPPVPGGFRVVLKTFQLNGYQIPKGWTMIYSICDTHDVADVFPNKEEFNPERFMDRSSEDSSRFNYIPFGGGSRMCVGKEFAKVLLKIFLVELTLQCDWTLSNGPPTMKTGPTVYPVDNLPTVFSSYSRT</sequence>
<evidence type="ECO:0000313" key="19">
    <source>
        <dbReference type="Ensembl" id="ENSOMYP00000084634.2"/>
    </source>
</evidence>
<dbReference type="PRINTS" id="PR00463">
    <property type="entry name" value="EP450I"/>
</dbReference>
<keyword evidence="7" id="KW-0256">Endoplasmic reticulum</keyword>
<evidence type="ECO:0000256" key="10">
    <source>
        <dbReference type="ARBA" id="ARBA00023004"/>
    </source>
</evidence>
<evidence type="ECO:0000256" key="9">
    <source>
        <dbReference type="ARBA" id="ARBA00023002"/>
    </source>
</evidence>
<reference evidence="19" key="2">
    <citation type="submission" date="2025-08" db="UniProtKB">
        <authorList>
            <consortium name="Ensembl"/>
        </authorList>
    </citation>
    <scope>IDENTIFICATION</scope>
</reference>
<dbReference type="InterPro" id="IPR036396">
    <property type="entry name" value="Cyt_P450_sf"/>
</dbReference>
<dbReference type="InterPro" id="IPR002401">
    <property type="entry name" value="Cyt_P450_E_grp-I"/>
</dbReference>
<dbReference type="GeneTree" id="ENSGT00800000124060"/>
<evidence type="ECO:0000313" key="20">
    <source>
        <dbReference type="Proteomes" id="UP000694395"/>
    </source>
</evidence>
<dbReference type="Proteomes" id="UP000694395">
    <property type="component" value="Chromosome 23"/>
</dbReference>
<dbReference type="PRINTS" id="PR00385">
    <property type="entry name" value="P450"/>
</dbReference>
<dbReference type="FunFam" id="1.10.630.10:FF:000041">
    <property type="entry name" value="Cytochrome P450 26A1 isoform 1"/>
    <property type="match status" value="1"/>
</dbReference>
<evidence type="ECO:0000256" key="11">
    <source>
        <dbReference type="ARBA" id="ARBA00023033"/>
    </source>
</evidence>
<evidence type="ECO:0000256" key="7">
    <source>
        <dbReference type="ARBA" id="ARBA00022824"/>
    </source>
</evidence>
<keyword evidence="10 16" id="KW-0408">Iron</keyword>
<feature type="transmembrane region" description="Helical" evidence="18">
    <location>
        <begin position="6"/>
        <end position="28"/>
    </location>
</feature>
<dbReference type="GO" id="GO:0020037">
    <property type="term" value="F:heme binding"/>
    <property type="evidence" value="ECO:0007669"/>
    <property type="project" value="InterPro"/>
</dbReference>
<dbReference type="GO" id="GO:0005789">
    <property type="term" value="C:endoplasmic reticulum membrane"/>
    <property type="evidence" value="ECO:0007669"/>
    <property type="project" value="UniProtKB-SubCell"/>
</dbReference>
<evidence type="ECO:0000256" key="2">
    <source>
        <dbReference type="ARBA" id="ARBA00004174"/>
    </source>
</evidence>
<dbReference type="AlphaFoldDB" id="A0A8C7W9U8"/>
<dbReference type="InterPro" id="IPR017972">
    <property type="entry name" value="Cyt_P450_CS"/>
</dbReference>
<dbReference type="GO" id="GO:0034653">
    <property type="term" value="P:retinoic acid catabolic process"/>
    <property type="evidence" value="ECO:0007669"/>
    <property type="project" value="UniProtKB-ARBA"/>
</dbReference>
<evidence type="ECO:0000256" key="1">
    <source>
        <dbReference type="ARBA" id="ARBA00001971"/>
    </source>
</evidence>
<dbReference type="RefSeq" id="XP_036816396.1">
    <property type="nucleotide sequence ID" value="XM_036960501.1"/>
</dbReference>
<reference evidence="19" key="3">
    <citation type="submission" date="2025-09" db="UniProtKB">
        <authorList>
            <consortium name="Ensembl"/>
        </authorList>
    </citation>
    <scope>IDENTIFICATION</scope>
</reference>
<dbReference type="KEGG" id="omy:110513647"/>
<evidence type="ECO:0000256" key="13">
    <source>
        <dbReference type="ARBA" id="ARBA00023136"/>
    </source>
</evidence>